<proteinExistence type="predicted"/>
<dbReference type="AlphaFoldDB" id="T0KSL9"/>
<protein>
    <submittedName>
        <fullName evidence="1">Uncharacterized protein</fullName>
    </submittedName>
</protein>
<evidence type="ECO:0000313" key="2">
    <source>
        <dbReference type="Proteomes" id="UP000015530"/>
    </source>
</evidence>
<dbReference type="EMBL" id="AMYD01000284">
    <property type="protein sequence ID" value="EQB58502.1"/>
    <property type="molecule type" value="Genomic_DNA"/>
</dbReference>
<comment type="caution">
    <text evidence="1">The sequence shown here is derived from an EMBL/GenBank/DDBJ whole genome shotgun (WGS) entry which is preliminary data.</text>
</comment>
<dbReference type="Proteomes" id="UP000015530">
    <property type="component" value="Unassembled WGS sequence"/>
</dbReference>
<evidence type="ECO:0000313" key="1">
    <source>
        <dbReference type="EMBL" id="EQB58502.1"/>
    </source>
</evidence>
<sequence length="79" mass="8450">MAKRFAARLKGIMDRYHVESATVHGKLPSKGGGRKKADGPVKGANEGSWVAGWFASMLAHITTDILVKKDIDLGNTVSV</sequence>
<name>T0KSL9_COLGC</name>
<gene>
    <name evidence="1" type="ORF">CGLO_01250</name>
</gene>
<organism evidence="1 2">
    <name type="scientific">Colletotrichum gloeosporioides (strain Cg-14)</name>
    <name type="common">Anthracnose fungus</name>
    <name type="synonym">Glomerella cingulata</name>
    <dbReference type="NCBI Taxonomy" id="1237896"/>
    <lineage>
        <taxon>Eukaryota</taxon>
        <taxon>Fungi</taxon>
        <taxon>Dikarya</taxon>
        <taxon>Ascomycota</taxon>
        <taxon>Pezizomycotina</taxon>
        <taxon>Sordariomycetes</taxon>
        <taxon>Hypocreomycetidae</taxon>
        <taxon>Glomerellales</taxon>
        <taxon>Glomerellaceae</taxon>
        <taxon>Colletotrichum</taxon>
        <taxon>Colletotrichum gloeosporioides species complex</taxon>
    </lineage>
</organism>
<dbReference type="HOGENOM" id="CLU_2605883_0_0_1"/>
<reference evidence="2" key="1">
    <citation type="journal article" date="2013" name="Mol. Plant Microbe Interact.">
        <title>Global aspects of pacC regulation of pathogenicity genes in Colletotrichum gloeosporioides as revealed by transcriptome analysis.</title>
        <authorList>
            <person name="Alkan N."/>
            <person name="Meng X."/>
            <person name="Friedlander G."/>
            <person name="Reuveni E."/>
            <person name="Sukno S."/>
            <person name="Sherman A."/>
            <person name="Thon M."/>
            <person name="Fluhr R."/>
            <person name="Prusky D."/>
        </authorList>
    </citation>
    <scope>NUCLEOTIDE SEQUENCE [LARGE SCALE GENOMIC DNA]</scope>
    <source>
        <strain evidence="2">Cg-14</strain>
    </source>
</reference>
<accession>T0KSL9</accession>